<keyword evidence="2" id="KW-1133">Transmembrane helix</keyword>
<feature type="domain" description="EGF-like" evidence="3">
    <location>
        <begin position="413"/>
        <end position="446"/>
    </location>
</feature>
<keyword evidence="2" id="KW-0812">Transmembrane</keyword>
<evidence type="ECO:0000313" key="4">
    <source>
        <dbReference type="EMBL" id="KAK8888420.1"/>
    </source>
</evidence>
<feature type="compositionally biased region" description="Low complexity" evidence="1">
    <location>
        <begin position="533"/>
        <end position="542"/>
    </location>
</feature>
<feature type="domain" description="EGF-like" evidence="3">
    <location>
        <begin position="117"/>
        <end position="149"/>
    </location>
</feature>
<sequence length="592" mass="66674">MKIKSKCQSECEICDDDVCLKCIDGYGLETDINHKFYGICFNCSRYNPHCTACSNSVHICTRCEDENYTLDTDIYSHTRNKCIPCPKNCLNCKNIEYGKCWTCVDGYGPDENHKCLKCIDPNCLKCNKDNSRCTKCKVGYRNTENGNCQKCEDPNCLSCQNSASFCDECGEGTYSEFNDNKDYSGKCNYVKLKDENCIKGYSKTDHSFWCTSCMEGYGLINGKCEKCQNQYCQHCNRDVTKCQLCFFNSTRDENFECVPCTLFNDKCTFCSYNNIAKYCISCEDGFIPTDDTKCEKSVIENCNWQDNGACSSCIEGFGFNEDKTQCIKCELENCLHCNPNYKRCTECIKNKKCEICDESGSCTSCASGYLLKDKKCKKCGLENCDYCPENEDTQCYKCSAGFQTTLFEYQCVQCDDINCGDCQEKITECSSCKEGFGLDYRKGNCHYGKCTKCSIENCINCNGNPTYCYECDVEHPNCFENSPKDDDVYDGECPEVVIESSTLDIEDDKIDKDKTTIMPETQSKSNDMDNDDNNNNNNNDNNGETKEKKKKLPAAAIAGIVIGCVVVVGVVVGLLIYFLAIKKKKVGISSSN</sequence>
<comment type="caution">
    <text evidence="4">The sequence shown here is derived from an EMBL/GenBank/DDBJ whole genome shotgun (WGS) entry which is preliminary data.</text>
</comment>
<reference evidence="4 5" key="1">
    <citation type="submission" date="2024-04" db="EMBL/GenBank/DDBJ databases">
        <title>Tritrichomonas musculus Genome.</title>
        <authorList>
            <person name="Alves-Ferreira E."/>
            <person name="Grigg M."/>
            <person name="Lorenzi H."/>
            <person name="Galac M."/>
        </authorList>
    </citation>
    <scope>NUCLEOTIDE SEQUENCE [LARGE SCALE GENOMIC DNA]</scope>
    <source>
        <strain evidence="4 5">EAF2021</strain>
    </source>
</reference>
<feature type="domain" description="EGF-like" evidence="3">
    <location>
        <begin position="346"/>
        <end position="377"/>
    </location>
</feature>
<dbReference type="Proteomes" id="UP001470230">
    <property type="component" value="Unassembled WGS sequence"/>
</dbReference>
<evidence type="ECO:0000256" key="1">
    <source>
        <dbReference type="SAM" id="MobiDB-lite"/>
    </source>
</evidence>
<keyword evidence="2" id="KW-0472">Membrane</keyword>
<feature type="domain" description="EGF-like" evidence="3">
    <location>
        <begin position="259"/>
        <end position="295"/>
    </location>
</feature>
<evidence type="ECO:0000313" key="5">
    <source>
        <dbReference type="Proteomes" id="UP001470230"/>
    </source>
</evidence>
<evidence type="ECO:0000256" key="2">
    <source>
        <dbReference type="SAM" id="Phobius"/>
    </source>
</evidence>
<dbReference type="InterPro" id="IPR053215">
    <property type="entry name" value="TKL_Ser/Thr_kinase"/>
</dbReference>
<proteinExistence type="predicted"/>
<accession>A0ABR2KBC7</accession>
<dbReference type="EMBL" id="JAPFFF010000006">
    <property type="protein sequence ID" value="KAK8888420.1"/>
    <property type="molecule type" value="Genomic_DNA"/>
</dbReference>
<protein>
    <recommendedName>
        <fullName evidence="3">EGF-like domain-containing protein</fullName>
    </recommendedName>
</protein>
<feature type="transmembrane region" description="Helical" evidence="2">
    <location>
        <begin position="554"/>
        <end position="580"/>
    </location>
</feature>
<dbReference type="SUPFAM" id="SSF57184">
    <property type="entry name" value="Growth factor receptor domain"/>
    <property type="match status" value="3"/>
</dbReference>
<evidence type="ECO:0000259" key="3">
    <source>
        <dbReference type="SMART" id="SM00181"/>
    </source>
</evidence>
<keyword evidence="5" id="KW-1185">Reference proteome</keyword>
<dbReference type="PANTHER" id="PTHR45756">
    <property type="entry name" value="PALMITOYLTRANSFERASE"/>
    <property type="match status" value="1"/>
</dbReference>
<gene>
    <name evidence="4" type="ORF">M9Y10_039490</name>
</gene>
<dbReference type="SMART" id="SM00181">
    <property type="entry name" value="EGF"/>
    <property type="match status" value="4"/>
</dbReference>
<organism evidence="4 5">
    <name type="scientific">Tritrichomonas musculus</name>
    <dbReference type="NCBI Taxonomy" id="1915356"/>
    <lineage>
        <taxon>Eukaryota</taxon>
        <taxon>Metamonada</taxon>
        <taxon>Parabasalia</taxon>
        <taxon>Tritrichomonadida</taxon>
        <taxon>Tritrichomonadidae</taxon>
        <taxon>Tritrichomonas</taxon>
    </lineage>
</organism>
<feature type="region of interest" description="Disordered" evidence="1">
    <location>
        <begin position="509"/>
        <end position="547"/>
    </location>
</feature>
<dbReference type="InterPro" id="IPR009030">
    <property type="entry name" value="Growth_fac_rcpt_cys_sf"/>
</dbReference>
<dbReference type="PANTHER" id="PTHR45756:SF1">
    <property type="entry name" value="PROTEIN KINASE DOMAIN CONTAINING PROTEIN"/>
    <property type="match status" value="1"/>
</dbReference>
<name>A0ABR2KBC7_9EUKA</name>
<dbReference type="InterPro" id="IPR000742">
    <property type="entry name" value="EGF"/>
</dbReference>